<proteinExistence type="predicted"/>
<accession>A0A2S0HZJ0</accession>
<protein>
    <recommendedName>
        <fullName evidence="3">Lipoprotein</fullName>
    </recommendedName>
</protein>
<dbReference type="OrthoDB" id="1119488at2"/>
<dbReference type="KEGG" id="aue:C5O00_13320"/>
<dbReference type="AlphaFoldDB" id="A0A2S0HZJ0"/>
<dbReference type="Proteomes" id="UP000238442">
    <property type="component" value="Chromosome"/>
</dbReference>
<reference evidence="1 2" key="1">
    <citation type="submission" date="2018-02" db="EMBL/GenBank/DDBJ databases">
        <title>Genomic analysis of the strain RR4-38 isolated from a seawater recirculating aquaculture system.</title>
        <authorList>
            <person name="Kim Y.-S."/>
            <person name="Jang Y.H."/>
            <person name="Kim K.-H."/>
        </authorList>
    </citation>
    <scope>NUCLEOTIDE SEQUENCE [LARGE SCALE GENOMIC DNA]</scope>
    <source>
        <strain evidence="1 2">RR4-38</strain>
    </source>
</reference>
<dbReference type="InterPro" id="IPR046144">
    <property type="entry name" value="DUF6146"/>
</dbReference>
<dbReference type="PROSITE" id="PS51257">
    <property type="entry name" value="PROKAR_LIPOPROTEIN"/>
    <property type="match status" value="1"/>
</dbReference>
<evidence type="ECO:0008006" key="3">
    <source>
        <dbReference type="Google" id="ProtNLM"/>
    </source>
</evidence>
<organism evidence="1 2">
    <name type="scientific">Pukyongia salina</name>
    <dbReference type="NCBI Taxonomy" id="2094025"/>
    <lineage>
        <taxon>Bacteria</taxon>
        <taxon>Pseudomonadati</taxon>
        <taxon>Bacteroidota</taxon>
        <taxon>Flavobacteriia</taxon>
        <taxon>Flavobacteriales</taxon>
        <taxon>Flavobacteriaceae</taxon>
        <taxon>Pukyongia</taxon>
    </lineage>
</organism>
<name>A0A2S0HZJ0_9FLAO</name>
<dbReference type="EMBL" id="CP027062">
    <property type="protein sequence ID" value="AVI52081.1"/>
    <property type="molecule type" value="Genomic_DNA"/>
</dbReference>
<gene>
    <name evidence="1" type="ORF">C5O00_13320</name>
</gene>
<evidence type="ECO:0000313" key="2">
    <source>
        <dbReference type="Proteomes" id="UP000238442"/>
    </source>
</evidence>
<dbReference type="Pfam" id="PF19643">
    <property type="entry name" value="DUF6146"/>
    <property type="match status" value="1"/>
</dbReference>
<sequence>MRYFLAILGFALMIYSCDSGRTGMSGGSDATSETMDTVRIANDSLEYEIIILDLGFNNWLVTQPPEGYYSQSFLENRNRLFVTEYNRRVQNFQRYDPNLYQQEINYEFDVDYGYEVNYLLYNYMMFFQERYKQSFTGGRQGPKQ</sequence>
<evidence type="ECO:0000313" key="1">
    <source>
        <dbReference type="EMBL" id="AVI52081.1"/>
    </source>
</evidence>
<keyword evidence="2" id="KW-1185">Reference proteome</keyword>